<feature type="transmembrane region" description="Helical" evidence="1">
    <location>
        <begin position="16"/>
        <end position="35"/>
    </location>
</feature>
<dbReference type="InterPro" id="IPR004843">
    <property type="entry name" value="Calcineurin-like_PHP"/>
</dbReference>
<dbReference type="SUPFAM" id="SSF56300">
    <property type="entry name" value="Metallo-dependent phosphatases"/>
    <property type="match status" value="1"/>
</dbReference>
<name>A0A562T8R2_CHIJA</name>
<dbReference type="InterPro" id="IPR051918">
    <property type="entry name" value="STPP_CPPED1"/>
</dbReference>
<keyword evidence="1" id="KW-1133">Transmembrane helix</keyword>
<dbReference type="Proteomes" id="UP000316778">
    <property type="component" value="Unassembled WGS sequence"/>
</dbReference>
<dbReference type="Pfam" id="PF00149">
    <property type="entry name" value="Metallophos"/>
    <property type="match status" value="1"/>
</dbReference>
<reference evidence="3 4" key="1">
    <citation type="journal article" date="2013" name="Stand. Genomic Sci.">
        <title>Genomic Encyclopedia of Type Strains, Phase I: The one thousand microbial genomes (KMG-I) project.</title>
        <authorList>
            <person name="Kyrpides N.C."/>
            <person name="Woyke T."/>
            <person name="Eisen J.A."/>
            <person name="Garrity G."/>
            <person name="Lilburn T.G."/>
            <person name="Beck B.J."/>
            <person name="Whitman W.B."/>
            <person name="Hugenholtz P."/>
            <person name="Klenk H.P."/>
        </authorList>
    </citation>
    <scope>NUCLEOTIDE SEQUENCE [LARGE SCALE GENOMIC DNA]</scope>
    <source>
        <strain evidence="3 4">DSM 13484</strain>
    </source>
</reference>
<accession>A0A562T8R2</accession>
<comment type="caution">
    <text evidence="3">The sequence shown here is derived from an EMBL/GenBank/DDBJ whole genome shotgun (WGS) entry which is preliminary data.</text>
</comment>
<dbReference type="PANTHER" id="PTHR43143:SF1">
    <property type="entry name" value="SERINE_THREONINE-PROTEIN PHOSPHATASE CPPED1"/>
    <property type="match status" value="1"/>
</dbReference>
<dbReference type="InterPro" id="IPR006311">
    <property type="entry name" value="TAT_signal"/>
</dbReference>
<dbReference type="Gene3D" id="3.60.21.10">
    <property type="match status" value="1"/>
</dbReference>
<keyword evidence="1" id="KW-0472">Membrane</keyword>
<organism evidence="3 4">
    <name type="scientific">Chitinophaga japonensis</name>
    <name type="common">Flexibacter japonensis</name>
    <dbReference type="NCBI Taxonomy" id="104662"/>
    <lineage>
        <taxon>Bacteria</taxon>
        <taxon>Pseudomonadati</taxon>
        <taxon>Bacteroidota</taxon>
        <taxon>Chitinophagia</taxon>
        <taxon>Chitinophagales</taxon>
        <taxon>Chitinophagaceae</taxon>
        <taxon>Chitinophaga</taxon>
    </lineage>
</organism>
<evidence type="ECO:0000313" key="4">
    <source>
        <dbReference type="Proteomes" id="UP000316778"/>
    </source>
</evidence>
<evidence type="ECO:0000259" key="2">
    <source>
        <dbReference type="Pfam" id="PF00149"/>
    </source>
</evidence>
<sequence length="278" mass="31805">MALSRRSFLQSTVKSVILLGMGNALPAFMPAGFILPARKDIRLRFALASDGHYGEPKSDYEARHRQMADWLNAEAKDRGLDFVVVNGDIFHNDPVFLPQAKTAWDRLEMPYYVSHGNHDMTAESHWKEVWGMPFDHGFEKKDAGFIILNTADIKGVYTGPDLERTKVLLEQYSSHKHLFVFMHITPMKWTKYGIDRPDIVDLFSRQPNLKAVFHGHDHDEDGMREKDGKYYFWDAHVAGTWGTDYKGYRVVEVLKNGSVLTYQADPSAAKQVNNNRIA</sequence>
<keyword evidence="4" id="KW-1185">Reference proteome</keyword>
<dbReference type="AlphaFoldDB" id="A0A562T8R2"/>
<feature type="domain" description="Calcineurin-like phosphoesterase" evidence="2">
    <location>
        <begin position="43"/>
        <end position="219"/>
    </location>
</feature>
<dbReference type="PROSITE" id="PS51318">
    <property type="entry name" value="TAT"/>
    <property type="match status" value="1"/>
</dbReference>
<dbReference type="EMBL" id="VLLG01000003">
    <property type="protein sequence ID" value="TWI89316.1"/>
    <property type="molecule type" value="Genomic_DNA"/>
</dbReference>
<dbReference type="OrthoDB" id="9816081at2"/>
<evidence type="ECO:0000313" key="3">
    <source>
        <dbReference type="EMBL" id="TWI89316.1"/>
    </source>
</evidence>
<evidence type="ECO:0000256" key="1">
    <source>
        <dbReference type="SAM" id="Phobius"/>
    </source>
</evidence>
<keyword evidence="1" id="KW-0812">Transmembrane</keyword>
<proteinExistence type="predicted"/>
<gene>
    <name evidence="3" type="ORF">LX66_3412</name>
</gene>
<dbReference type="GO" id="GO:0016787">
    <property type="term" value="F:hydrolase activity"/>
    <property type="evidence" value="ECO:0007669"/>
    <property type="project" value="InterPro"/>
</dbReference>
<protein>
    <submittedName>
        <fullName evidence="3">Calcineurin-like phosphoesterase family protein</fullName>
    </submittedName>
</protein>
<dbReference type="InterPro" id="IPR029052">
    <property type="entry name" value="Metallo-depent_PP-like"/>
</dbReference>
<dbReference type="PANTHER" id="PTHR43143">
    <property type="entry name" value="METALLOPHOSPHOESTERASE, CALCINEURIN SUPERFAMILY"/>
    <property type="match status" value="1"/>
</dbReference>
<dbReference type="RefSeq" id="WP_145715554.1">
    <property type="nucleotide sequence ID" value="NZ_BAAAFY010000001.1"/>
</dbReference>